<reference evidence="2" key="1">
    <citation type="submission" date="2022-07" db="EMBL/GenBank/DDBJ databases">
        <authorList>
            <person name="Macas J."/>
            <person name="Novak P."/>
            <person name="Neumann P."/>
        </authorList>
    </citation>
    <scope>NUCLEOTIDE SEQUENCE</scope>
</reference>
<evidence type="ECO:0000313" key="2">
    <source>
        <dbReference type="EMBL" id="CAH9114240.1"/>
    </source>
</evidence>
<keyword evidence="3" id="KW-1185">Reference proteome</keyword>
<keyword evidence="1" id="KW-0472">Membrane</keyword>
<protein>
    <submittedName>
        <fullName evidence="2">Uncharacterized protein</fullName>
    </submittedName>
</protein>
<evidence type="ECO:0000256" key="1">
    <source>
        <dbReference type="SAM" id="Phobius"/>
    </source>
</evidence>
<keyword evidence="1" id="KW-1133">Transmembrane helix</keyword>
<sequence>MPPDIATCEFTSISRALWIMDFGYGPTLLFLLLWLILMLIGPGVRIALAPQLVTRFSWAIISYTDLGIHITSPVYLYCDHVSASYLGVNPIHHDRCKHIQIDCHFVLESAAHGDLIVRYMPTQFSACRYFYQKNLIVQRFHYLKYNLHVISS</sequence>
<keyword evidence="1" id="KW-0812">Transmembrane</keyword>
<dbReference type="AlphaFoldDB" id="A0AAV0E489"/>
<organism evidence="2 3">
    <name type="scientific">Cuscuta epithymum</name>
    <dbReference type="NCBI Taxonomy" id="186058"/>
    <lineage>
        <taxon>Eukaryota</taxon>
        <taxon>Viridiplantae</taxon>
        <taxon>Streptophyta</taxon>
        <taxon>Embryophyta</taxon>
        <taxon>Tracheophyta</taxon>
        <taxon>Spermatophyta</taxon>
        <taxon>Magnoliopsida</taxon>
        <taxon>eudicotyledons</taxon>
        <taxon>Gunneridae</taxon>
        <taxon>Pentapetalae</taxon>
        <taxon>asterids</taxon>
        <taxon>lamiids</taxon>
        <taxon>Solanales</taxon>
        <taxon>Convolvulaceae</taxon>
        <taxon>Cuscuteae</taxon>
        <taxon>Cuscuta</taxon>
        <taxon>Cuscuta subgen. Cuscuta</taxon>
    </lineage>
</organism>
<proteinExistence type="predicted"/>
<name>A0AAV0E489_9ASTE</name>
<accession>A0AAV0E489</accession>
<evidence type="ECO:0000313" key="3">
    <source>
        <dbReference type="Proteomes" id="UP001152523"/>
    </source>
</evidence>
<comment type="caution">
    <text evidence="2">The sequence shown here is derived from an EMBL/GenBank/DDBJ whole genome shotgun (WGS) entry which is preliminary data.</text>
</comment>
<dbReference type="EMBL" id="CAMAPF010000219">
    <property type="protein sequence ID" value="CAH9114240.1"/>
    <property type="molecule type" value="Genomic_DNA"/>
</dbReference>
<feature type="non-terminal residue" evidence="2">
    <location>
        <position position="152"/>
    </location>
</feature>
<dbReference type="Proteomes" id="UP001152523">
    <property type="component" value="Unassembled WGS sequence"/>
</dbReference>
<gene>
    <name evidence="2" type="ORF">CEPIT_LOCUS20622</name>
</gene>
<feature type="transmembrane region" description="Helical" evidence="1">
    <location>
        <begin position="28"/>
        <end position="48"/>
    </location>
</feature>